<gene>
    <name evidence="3" type="ORF">ACFQ1E_15350</name>
</gene>
<dbReference type="PANTHER" id="PTHR36920">
    <property type="match status" value="1"/>
</dbReference>
<sequence>MRTPLLIALAAAGAAAAIPAQAQEAGDWLVRARAIAVVPNEDAGAVLPSFPTGTVSVENDVVPELDFTYFISKNISAELILATSKHNVIGAGALSGLGEVADSWVLPPTLTLQYRPLPEGKVHPYVGAGLNYTIFYNTDASSSLVTAIGATDVKMKDSFGPAAQIGVDIDLTDRVSLNLDAKWIDMDTTTTLTTGALVNKVDVSIDPFVLGVGVGIRF</sequence>
<evidence type="ECO:0000313" key="3">
    <source>
        <dbReference type="EMBL" id="MFD0947723.1"/>
    </source>
</evidence>
<keyword evidence="4" id="KW-1185">Reference proteome</keyword>
<organism evidence="3 4">
    <name type="scientific">Sphingomonas canadensis</name>
    <dbReference type="NCBI Taxonomy" id="1219257"/>
    <lineage>
        <taxon>Bacteria</taxon>
        <taxon>Pseudomonadati</taxon>
        <taxon>Pseudomonadota</taxon>
        <taxon>Alphaproteobacteria</taxon>
        <taxon>Sphingomonadales</taxon>
        <taxon>Sphingomonadaceae</taxon>
        <taxon>Sphingomonas</taxon>
    </lineage>
</organism>
<protein>
    <submittedName>
        <fullName evidence="3">OmpW family protein</fullName>
    </submittedName>
</protein>
<feature type="signal peptide" evidence="2">
    <location>
        <begin position="1"/>
        <end position="22"/>
    </location>
</feature>
<keyword evidence="2" id="KW-0732">Signal</keyword>
<dbReference type="Proteomes" id="UP001596977">
    <property type="component" value="Unassembled WGS sequence"/>
</dbReference>
<dbReference type="InterPro" id="IPR011250">
    <property type="entry name" value="OMP/PagP_B-barrel"/>
</dbReference>
<dbReference type="EMBL" id="JBHTJG010000008">
    <property type="protein sequence ID" value="MFD0947723.1"/>
    <property type="molecule type" value="Genomic_DNA"/>
</dbReference>
<name>A0ABW3H8J4_9SPHN</name>
<evidence type="ECO:0000313" key="4">
    <source>
        <dbReference type="Proteomes" id="UP001596977"/>
    </source>
</evidence>
<evidence type="ECO:0000256" key="1">
    <source>
        <dbReference type="ARBA" id="ARBA00009330"/>
    </source>
</evidence>
<reference evidence="4" key="1">
    <citation type="journal article" date="2019" name="Int. J. Syst. Evol. Microbiol.">
        <title>The Global Catalogue of Microorganisms (GCM) 10K type strain sequencing project: providing services to taxonomists for standard genome sequencing and annotation.</title>
        <authorList>
            <consortium name="The Broad Institute Genomics Platform"/>
            <consortium name="The Broad Institute Genome Sequencing Center for Infectious Disease"/>
            <person name="Wu L."/>
            <person name="Ma J."/>
        </authorList>
    </citation>
    <scope>NUCLEOTIDE SEQUENCE [LARGE SCALE GENOMIC DNA]</scope>
    <source>
        <strain evidence="4">CCUG 62982</strain>
    </source>
</reference>
<comment type="similarity">
    <text evidence="1">Belongs to the OmpW/AlkL family.</text>
</comment>
<dbReference type="Gene3D" id="2.40.160.20">
    <property type="match status" value="1"/>
</dbReference>
<dbReference type="PANTHER" id="PTHR36920:SF1">
    <property type="entry name" value="OUTER MEMBRANE PROTEIN W"/>
    <property type="match status" value="1"/>
</dbReference>
<accession>A0ABW3H8J4</accession>
<evidence type="ECO:0000256" key="2">
    <source>
        <dbReference type="SAM" id="SignalP"/>
    </source>
</evidence>
<dbReference type="SUPFAM" id="SSF56925">
    <property type="entry name" value="OMPA-like"/>
    <property type="match status" value="1"/>
</dbReference>
<dbReference type="Pfam" id="PF03922">
    <property type="entry name" value="OmpW"/>
    <property type="match status" value="1"/>
</dbReference>
<dbReference type="InterPro" id="IPR005618">
    <property type="entry name" value="OMPW"/>
</dbReference>
<proteinExistence type="inferred from homology"/>
<feature type="chain" id="PRO_5046322175" evidence="2">
    <location>
        <begin position="23"/>
        <end position="218"/>
    </location>
</feature>
<dbReference type="RefSeq" id="WP_264945442.1">
    <property type="nucleotide sequence ID" value="NZ_JAPDRA010000008.1"/>
</dbReference>
<comment type="caution">
    <text evidence="3">The sequence shown here is derived from an EMBL/GenBank/DDBJ whole genome shotgun (WGS) entry which is preliminary data.</text>
</comment>